<comment type="caution">
    <text evidence="1">The sequence shown here is derived from an EMBL/GenBank/DDBJ whole genome shotgun (WGS) entry which is preliminary data.</text>
</comment>
<dbReference type="Pfam" id="PF00353">
    <property type="entry name" value="HemolysinCabind"/>
    <property type="match status" value="2"/>
</dbReference>
<dbReference type="Proteomes" id="UP000434052">
    <property type="component" value="Unassembled WGS sequence"/>
</dbReference>
<dbReference type="RefSeq" id="WP_144307378.1">
    <property type="nucleotide sequence ID" value="NZ_QMIF01000023.1"/>
</dbReference>
<gene>
    <name evidence="1" type="ORF">DQK91_21005</name>
</gene>
<dbReference type="GO" id="GO:0005509">
    <property type="term" value="F:calcium ion binding"/>
    <property type="evidence" value="ECO:0007669"/>
    <property type="project" value="InterPro"/>
</dbReference>
<dbReference type="InterPro" id="IPR011049">
    <property type="entry name" value="Serralysin-like_metalloprot_C"/>
</dbReference>
<accession>A0A6P1ZC95</accession>
<dbReference type="PROSITE" id="PS00330">
    <property type="entry name" value="HEMOLYSIN_CALCIUM"/>
    <property type="match status" value="1"/>
</dbReference>
<organism evidence="1 2">
    <name type="scientific">Oceanidesulfovibrio marinus</name>
    <dbReference type="NCBI Taxonomy" id="370038"/>
    <lineage>
        <taxon>Bacteria</taxon>
        <taxon>Pseudomonadati</taxon>
        <taxon>Thermodesulfobacteriota</taxon>
        <taxon>Desulfovibrionia</taxon>
        <taxon>Desulfovibrionales</taxon>
        <taxon>Desulfovibrionaceae</taxon>
        <taxon>Oceanidesulfovibrio</taxon>
    </lineage>
</organism>
<sequence length="187" mass="19529">MTFTAVIETTDANGAPITIESNQFSLDVLDVNGSDGSATQNVQLGSDDDTYIMPSDATGRMHIDGGAGRDYLVVRDGNDILEGGSGGDGLIGDAGNDVLYGGSSGSTEVLIVNGNSQAATGELGDWIDGGDGNDSMFSGADDDILFGGDDWIMGDLDTFSFNGRWQDWHFLVHNSVAKACIGNNEIY</sequence>
<evidence type="ECO:0008006" key="3">
    <source>
        <dbReference type="Google" id="ProtNLM"/>
    </source>
</evidence>
<protein>
    <recommendedName>
        <fullName evidence="3">Hemolysin-type calcium-binding repeat-containing protein</fullName>
    </recommendedName>
</protein>
<dbReference type="EMBL" id="QMIF01000023">
    <property type="protein sequence ID" value="TVM30467.1"/>
    <property type="molecule type" value="Genomic_DNA"/>
</dbReference>
<proteinExistence type="predicted"/>
<dbReference type="PRINTS" id="PR00313">
    <property type="entry name" value="CABNDNGRPT"/>
</dbReference>
<name>A0A6P1ZC95_9BACT</name>
<dbReference type="AlphaFoldDB" id="A0A6P1ZC95"/>
<dbReference type="Gene3D" id="2.150.10.10">
    <property type="entry name" value="Serralysin-like metalloprotease, C-terminal"/>
    <property type="match status" value="1"/>
</dbReference>
<evidence type="ECO:0000313" key="1">
    <source>
        <dbReference type="EMBL" id="TVM30467.1"/>
    </source>
</evidence>
<dbReference type="InterPro" id="IPR018511">
    <property type="entry name" value="Hemolysin-typ_Ca-bd_CS"/>
</dbReference>
<reference evidence="1 2" key="1">
    <citation type="submission" date="2018-06" db="EMBL/GenBank/DDBJ databases">
        <title>Complete genome of Desulfovibrio marinus P48SEP.</title>
        <authorList>
            <person name="Crispim J.S."/>
            <person name="Vidigal P.M.P."/>
            <person name="Silva L.C.F."/>
            <person name="Araujo L.C."/>
            <person name="Laguardia C.N."/>
            <person name="Dias R.S."/>
            <person name="Sousa M.P."/>
            <person name="Paula S.O."/>
            <person name="Silva C."/>
        </authorList>
    </citation>
    <scope>NUCLEOTIDE SEQUENCE [LARGE SCALE GENOMIC DNA]</scope>
    <source>
        <strain evidence="1 2">P48SEP</strain>
    </source>
</reference>
<dbReference type="InterPro" id="IPR001343">
    <property type="entry name" value="Hemolysn_Ca-bd"/>
</dbReference>
<dbReference type="SUPFAM" id="SSF51120">
    <property type="entry name" value="beta-Roll"/>
    <property type="match status" value="2"/>
</dbReference>
<evidence type="ECO:0000313" key="2">
    <source>
        <dbReference type="Proteomes" id="UP000434052"/>
    </source>
</evidence>